<protein>
    <submittedName>
        <fullName evidence="6">Baeyer-Villiger monooxygenase</fullName>
        <ecNumber evidence="6">1.14.13.-</ecNumber>
    </submittedName>
</protein>
<dbReference type="InterPro" id="IPR002347">
    <property type="entry name" value="SDR_fam"/>
</dbReference>
<dbReference type="Gene3D" id="3.40.50.720">
    <property type="entry name" value="NAD(P)-binding Rossmann-like Domain"/>
    <property type="match status" value="1"/>
</dbReference>
<feature type="compositionally biased region" description="Basic and acidic residues" evidence="4">
    <location>
        <begin position="1121"/>
        <end position="1131"/>
    </location>
</feature>
<evidence type="ECO:0000256" key="4">
    <source>
        <dbReference type="SAM" id="MobiDB-lite"/>
    </source>
</evidence>
<dbReference type="PANTHER" id="PTHR42877">
    <property type="entry name" value="L-ORNITHINE N(5)-MONOOXYGENASE-RELATED"/>
    <property type="match status" value="1"/>
</dbReference>
<dbReference type="FunFam" id="3.40.50.1820:FF:000089">
    <property type="entry name" value="Alpha/beta hydrolase"/>
    <property type="match status" value="1"/>
</dbReference>
<keyword evidence="7" id="KW-1185">Reference proteome</keyword>
<feature type="region of interest" description="Disordered" evidence="4">
    <location>
        <begin position="194"/>
        <end position="215"/>
    </location>
</feature>
<dbReference type="PANTHER" id="PTHR42877:SF4">
    <property type="entry name" value="FAD_NAD(P)-BINDING DOMAIN-CONTAINING PROTEIN-RELATED"/>
    <property type="match status" value="1"/>
</dbReference>
<gene>
    <name evidence="6" type="ORF">TRM7615_02822</name>
</gene>
<comment type="similarity">
    <text evidence="2">Belongs to the 'GDXG' lipolytic enzyme family.</text>
</comment>
<dbReference type="Gene3D" id="3.50.50.60">
    <property type="entry name" value="FAD/NAD(P)-binding domain"/>
    <property type="match status" value="2"/>
</dbReference>
<organism evidence="6 7">
    <name type="scientific">Falsiruegeria mediterranea M17</name>
    <dbReference type="NCBI Taxonomy" id="1200281"/>
    <lineage>
        <taxon>Bacteria</taxon>
        <taxon>Pseudomonadati</taxon>
        <taxon>Pseudomonadota</taxon>
        <taxon>Alphaproteobacteria</taxon>
        <taxon>Rhodobacterales</taxon>
        <taxon>Roseobacteraceae</taxon>
        <taxon>Falsiruegeria</taxon>
    </lineage>
</organism>
<dbReference type="Pfam" id="PF00106">
    <property type="entry name" value="adh_short"/>
    <property type="match status" value="1"/>
</dbReference>
<dbReference type="SUPFAM" id="SSF51905">
    <property type="entry name" value="FAD/NAD(P)-binding domain"/>
    <property type="match status" value="2"/>
</dbReference>
<dbReference type="PRINTS" id="PR00080">
    <property type="entry name" value="SDRFAMILY"/>
</dbReference>
<dbReference type="PROSITE" id="PS01173">
    <property type="entry name" value="LIPASE_GDXG_HIS"/>
    <property type="match status" value="1"/>
</dbReference>
<evidence type="ECO:0000313" key="6">
    <source>
        <dbReference type="EMBL" id="SPJ29309.1"/>
    </source>
</evidence>
<dbReference type="InterPro" id="IPR029058">
    <property type="entry name" value="AB_hydrolase_fold"/>
</dbReference>
<dbReference type="EC" id="1.14.13.-" evidence="6"/>
<keyword evidence="3" id="KW-0378">Hydrolase</keyword>
<dbReference type="PRINTS" id="PR00081">
    <property type="entry name" value="GDHRDH"/>
</dbReference>
<feature type="compositionally biased region" description="Basic and acidic residues" evidence="4">
    <location>
        <begin position="201"/>
        <end position="215"/>
    </location>
</feature>
<evidence type="ECO:0000313" key="7">
    <source>
        <dbReference type="Proteomes" id="UP000244898"/>
    </source>
</evidence>
<dbReference type="EMBL" id="ONZG01000006">
    <property type="protein sequence ID" value="SPJ29309.1"/>
    <property type="molecule type" value="Genomic_DNA"/>
</dbReference>
<feature type="domain" description="Alpha/beta hydrolase fold-3" evidence="5">
    <location>
        <begin position="871"/>
        <end position="1076"/>
    </location>
</feature>
<dbReference type="OrthoDB" id="312624at2"/>
<dbReference type="Proteomes" id="UP000244898">
    <property type="component" value="Unassembled WGS sequence"/>
</dbReference>
<dbReference type="InterPro" id="IPR020904">
    <property type="entry name" value="Sc_DH/Rdtase_CS"/>
</dbReference>
<dbReference type="Pfam" id="PF13738">
    <property type="entry name" value="Pyr_redox_3"/>
    <property type="match status" value="1"/>
</dbReference>
<sequence>MEFEGKVAFVTGGANGIGLAIANSLGRRGMCVMIADIDSDTLVQSCAKLCDKGIDAAWVKCDVSDPASVKKAVEATLERFGKVHFLANNAGVSLGGETGTIPIEDWNWILGINLMGAVHCTEALVPVFKTQSEGGFILNTASMAGHLALPGGGPYNASKFGLVGYSEALRQEFASTDIGVGLLCPGWVRTDIHKSAQGSPSKKESEVPREQTEQDRQVAAAIDAGLEPDVVAEWALDQIDKGRFYIFTQADLAPFVAGRFSEIETDLQASAAIEDYALEHAIGVGQEPLDVAVIGAGFSGICAAIKLQESGIVNFRVFEKSDGLGGTWWHNRYPGAACDIPSHFYCYSFEMNPDWSRFYAPQKEIQSYIQHCAEKYGVRDRISLKCEITELQFDETSSLWIVRFEDGSEVRARFVVNATGGLHKPFIPNFPGREKFDGVEMHTAEWDENFDPTGKRIAVIGSAASAIQAVPQLAQTAEHVTLYQRTPNYIAAREDFGYSDEEKHSFRRDPSKMQAVRKEQFEDKDTRLYPIVVSPAIRKIAEAEIKAHMRSQINDPALADKLMPNYELGCKRILISDDFLPALNRSNVTLETAPITAIESAGVKTEEALAPVDAIIYATGFDIEGQRSAFRVIGQNGRSLEDIWQSRADAYKSSMVPDLPNYFLVTGPNSGVGTTSVVYLIEQSVDWIVDVMKLAGRDRLVSVSDETCHKFSDTLQSQLDNTVWASGCDSWYIGSNGRIETLFPGNARDFANQMSHVDEAEFVLTELASNKGKPPRNWTARRQAGKDPTPARKLDPTIGTILSSPDAKNGPKMQEMSAPDARALFSAMVERLEAPISIPCAIEDGAMELEGRTLNYRVYRPAEASPEAAGMVFFHGGGWVIGDLDTHDNACRALAIGSGVTLISVDYRRAPEFKFPAPVEDARDAYLWVVQNAAALGLDPTRIGVGGDSAGANLSAVTAQLLRDADGPKCAWSALIYPSVAAGYETPSSIEFAEGFGLDAALQDWFARHYIPEGVDWEDPRISPLRAVTHANLPPALIATAGFDPLRDAGQEFATALRDAGVSVDYVEYSSLIHGFKSWVGIIPDAAAALHDIAERIGTLASSQGRKATEKHENFNPSLTEHSDPIGGNHE</sequence>
<dbReference type="Pfam" id="PF07859">
    <property type="entry name" value="Abhydrolase_3"/>
    <property type="match status" value="1"/>
</dbReference>
<dbReference type="FunFam" id="3.40.50.720:FF:000084">
    <property type="entry name" value="Short-chain dehydrogenase reductase"/>
    <property type="match status" value="1"/>
</dbReference>
<dbReference type="GO" id="GO:0004497">
    <property type="term" value="F:monooxygenase activity"/>
    <property type="evidence" value="ECO:0007669"/>
    <property type="project" value="UniProtKB-KW"/>
</dbReference>
<name>A0A2R8CA48_9RHOB</name>
<proteinExistence type="inferred from homology"/>
<dbReference type="SUPFAM" id="SSF53474">
    <property type="entry name" value="alpha/beta-Hydrolases"/>
    <property type="match status" value="1"/>
</dbReference>
<keyword evidence="6" id="KW-0503">Monooxygenase</keyword>
<evidence type="ECO:0000256" key="1">
    <source>
        <dbReference type="ARBA" id="ARBA00006484"/>
    </source>
</evidence>
<dbReference type="InterPro" id="IPR013094">
    <property type="entry name" value="AB_hydrolase_3"/>
</dbReference>
<dbReference type="PROSITE" id="PS00061">
    <property type="entry name" value="ADH_SHORT"/>
    <property type="match status" value="1"/>
</dbReference>
<evidence type="ECO:0000256" key="2">
    <source>
        <dbReference type="ARBA" id="ARBA00010515"/>
    </source>
</evidence>
<evidence type="ECO:0000259" key="5">
    <source>
        <dbReference type="Pfam" id="PF07859"/>
    </source>
</evidence>
<feature type="region of interest" description="Disordered" evidence="4">
    <location>
        <begin position="771"/>
        <end position="814"/>
    </location>
</feature>
<dbReference type="InterPro" id="IPR002168">
    <property type="entry name" value="Lipase_GDXG_HIS_AS"/>
</dbReference>
<evidence type="ECO:0000256" key="3">
    <source>
        <dbReference type="ARBA" id="ARBA00022801"/>
    </source>
</evidence>
<keyword evidence="6" id="KW-0560">Oxidoreductase</keyword>
<dbReference type="Gene3D" id="3.40.50.1820">
    <property type="entry name" value="alpha/beta hydrolase"/>
    <property type="match status" value="1"/>
</dbReference>
<dbReference type="InterPro" id="IPR036291">
    <property type="entry name" value="NAD(P)-bd_dom_sf"/>
</dbReference>
<dbReference type="CDD" id="cd05233">
    <property type="entry name" value="SDR_c"/>
    <property type="match status" value="1"/>
</dbReference>
<dbReference type="RefSeq" id="WP_108788553.1">
    <property type="nucleotide sequence ID" value="NZ_ONZG01000006.1"/>
</dbReference>
<feature type="region of interest" description="Disordered" evidence="4">
    <location>
        <begin position="1101"/>
        <end position="1131"/>
    </location>
</feature>
<dbReference type="AlphaFoldDB" id="A0A2R8CA48"/>
<dbReference type="SUPFAM" id="SSF51735">
    <property type="entry name" value="NAD(P)-binding Rossmann-fold domains"/>
    <property type="match status" value="1"/>
</dbReference>
<comment type="similarity">
    <text evidence="1">Belongs to the short-chain dehydrogenases/reductases (SDR) family.</text>
</comment>
<reference evidence="7" key="1">
    <citation type="submission" date="2018-03" db="EMBL/GenBank/DDBJ databases">
        <authorList>
            <person name="Rodrigo-Torres L."/>
            <person name="Arahal R. D."/>
            <person name="Lucena T."/>
        </authorList>
    </citation>
    <scope>NUCLEOTIDE SEQUENCE [LARGE SCALE GENOMIC DNA]</scope>
    <source>
        <strain evidence="7">CECT 7615</strain>
    </source>
</reference>
<dbReference type="GO" id="GO:0016787">
    <property type="term" value="F:hydrolase activity"/>
    <property type="evidence" value="ECO:0007669"/>
    <property type="project" value="UniProtKB-KW"/>
</dbReference>
<dbReference type="InterPro" id="IPR051209">
    <property type="entry name" value="FAD-bind_Monooxygenase_sf"/>
</dbReference>
<accession>A0A2R8CA48</accession>
<dbReference type="InterPro" id="IPR036188">
    <property type="entry name" value="FAD/NAD-bd_sf"/>
</dbReference>